<dbReference type="Proteomes" id="UP001239462">
    <property type="component" value="Unassembled WGS sequence"/>
</dbReference>
<protein>
    <submittedName>
        <fullName evidence="2">Uncharacterized protein</fullName>
    </submittedName>
</protein>
<gene>
    <name evidence="2" type="ORF">QTN89_29550</name>
</gene>
<name>A0ABT7PU15_9BACT</name>
<feature type="non-terminal residue" evidence="2">
    <location>
        <position position="72"/>
    </location>
</feature>
<dbReference type="RefSeq" id="WP_289167749.1">
    <property type="nucleotide sequence ID" value="NZ_JASZZN010000302.1"/>
</dbReference>
<evidence type="ECO:0000313" key="2">
    <source>
        <dbReference type="EMBL" id="MDM4019636.1"/>
    </source>
</evidence>
<proteinExistence type="predicted"/>
<sequence length="72" mass="7729">MANKRPKRQSKKLSIDVVETQAIVLVDEYGTERAKVSCSGGEGGMGGMTAVQINDDTGRPRLELQVDPQGNP</sequence>
<reference evidence="2 3" key="1">
    <citation type="submission" date="2023-06" db="EMBL/GenBank/DDBJ databases">
        <title>Roseiconus lacunae JC819 isolated from Gulf of Mannar region, Tamil Nadu.</title>
        <authorList>
            <person name="Pk S."/>
            <person name="Ch S."/>
            <person name="Ch V.R."/>
        </authorList>
    </citation>
    <scope>NUCLEOTIDE SEQUENCE [LARGE SCALE GENOMIC DNA]</scope>
    <source>
        <strain evidence="2 3">JC819</strain>
    </source>
</reference>
<feature type="region of interest" description="Disordered" evidence="1">
    <location>
        <begin position="53"/>
        <end position="72"/>
    </location>
</feature>
<evidence type="ECO:0000313" key="3">
    <source>
        <dbReference type="Proteomes" id="UP001239462"/>
    </source>
</evidence>
<accession>A0ABT7PU15</accession>
<organism evidence="2 3">
    <name type="scientific">Roseiconus lacunae</name>
    <dbReference type="NCBI Taxonomy" id="2605694"/>
    <lineage>
        <taxon>Bacteria</taxon>
        <taxon>Pseudomonadati</taxon>
        <taxon>Planctomycetota</taxon>
        <taxon>Planctomycetia</taxon>
        <taxon>Pirellulales</taxon>
        <taxon>Pirellulaceae</taxon>
        <taxon>Roseiconus</taxon>
    </lineage>
</organism>
<comment type="caution">
    <text evidence="2">The sequence shown here is derived from an EMBL/GenBank/DDBJ whole genome shotgun (WGS) entry which is preliminary data.</text>
</comment>
<evidence type="ECO:0000256" key="1">
    <source>
        <dbReference type="SAM" id="MobiDB-lite"/>
    </source>
</evidence>
<keyword evidence="3" id="KW-1185">Reference proteome</keyword>
<dbReference type="EMBL" id="JASZZN010000302">
    <property type="protein sequence ID" value="MDM4019636.1"/>
    <property type="molecule type" value="Genomic_DNA"/>
</dbReference>